<dbReference type="PANTHER" id="PTHR31904:SF1">
    <property type="entry name" value="BYPASS OF STOP CODON PROTEIN 5-RELATED"/>
    <property type="match status" value="1"/>
</dbReference>
<dbReference type="InterPro" id="IPR039634">
    <property type="entry name" value="Bul1-like"/>
</dbReference>
<comment type="caution">
    <text evidence="3">The sequence shown here is derived from an EMBL/GenBank/DDBJ whole genome shotgun (WGS) entry which is preliminary data.</text>
</comment>
<evidence type="ECO:0000259" key="2">
    <source>
        <dbReference type="Pfam" id="PF04425"/>
    </source>
</evidence>
<feature type="compositionally biased region" description="Low complexity" evidence="1">
    <location>
        <begin position="38"/>
        <end position="51"/>
    </location>
</feature>
<dbReference type="Proteomes" id="UP000253472">
    <property type="component" value="Unassembled WGS sequence"/>
</dbReference>
<feature type="domain" description="Bul1 N-terminal" evidence="2">
    <location>
        <begin position="233"/>
        <end position="272"/>
    </location>
</feature>
<accession>A0A367YCY1</accession>
<organism evidence="3 4">
    <name type="scientific">Candida viswanathii</name>
    <dbReference type="NCBI Taxonomy" id="5486"/>
    <lineage>
        <taxon>Eukaryota</taxon>
        <taxon>Fungi</taxon>
        <taxon>Dikarya</taxon>
        <taxon>Ascomycota</taxon>
        <taxon>Saccharomycotina</taxon>
        <taxon>Pichiomycetes</taxon>
        <taxon>Debaryomycetaceae</taxon>
        <taxon>Candida/Lodderomyces clade</taxon>
        <taxon>Candida</taxon>
    </lineage>
</organism>
<dbReference type="Pfam" id="PF04425">
    <property type="entry name" value="Bul1_N"/>
    <property type="match status" value="1"/>
</dbReference>
<name>A0A367YCY1_9ASCO</name>
<evidence type="ECO:0000313" key="3">
    <source>
        <dbReference type="EMBL" id="RCK63715.1"/>
    </source>
</evidence>
<sequence>MISSLKNIINKKQRHNSQPSTSTKEQHYEKPRSKSLPNKSTTTTNTNIQHSTSTCSTLLSDADKEELYSIRTSPPGNLLPSYYMYRNILHYKVNEVVPPPPEYSSEDSDSMSDVESRVSITNDADSVCQKLLELNHRGPKTDDFFDDCVSASVVLDRADEFEYAQGDCIRGMLTLTNLRDARVDIDKVYVFLEGVNRTYTFEEKIFLSVVDYELFTGGGGGGEEEGGDADGIRLMRKGDRFKLGFQFKIPYYLLDCQCKAKIKNHLLLPPSLRNLTGSGTSRVSYRVSCYVLKYDRGLHKNIRIGGAKKDIVVIPKDEEIEEVCDINYANLLNNVHEDLMFINKSKFEEIFQTLKLKPISNKLVLSRDDNGTKEVIRVGTPRIDIPYTPKTPTRWKQNLFIPIDFSQLKAPIKGVSAELIVVTGMSTTPIPIFISPEMLFDSFSTAAYEQLVKSPVLKLISNLTKYSVELDYGTLADLTKIYLQYTPVTIENAQVEKDGILFDLNEMHLREQSKSNKYGNAFNLVPNFQSCYNFREYFVRLELDIPGNFTNNAKKKKKEKNKHIINIPLKVTSK</sequence>
<feature type="region of interest" description="Disordered" evidence="1">
    <location>
        <begin position="1"/>
        <end position="51"/>
    </location>
</feature>
<dbReference type="PANTHER" id="PTHR31904">
    <property type="entry name" value="BYPASS OF STOP CODON PROTEIN 5-RELATED"/>
    <property type="match status" value="1"/>
</dbReference>
<gene>
    <name evidence="3" type="ORF">Cantr_10410</name>
</gene>
<evidence type="ECO:0000256" key="1">
    <source>
        <dbReference type="SAM" id="MobiDB-lite"/>
    </source>
</evidence>
<dbReference type="AlphaFoldDB" id="A0A367YCY1"/>
<evidence type="ECO:0000313" key="4">
    <source>
        <dbReference type="Proteomes" id="UP000253472"/>
    </source>
</evidence>
<dbReference type="EMBL" id="QLNQ01000023">
    <property type="protein sequence ID" value="RCK63715.1"/>
    <property type="molecule type" value="Genomic_DNA"/>
</dbReference>
<proteinExistence type="predicted"/>
<dbReference type="OrthoDB" id="4016204at2759"/>
<keyword evidence="4" id="KW-1185">Reference proteome</keyword>
<dbReference type="InterPro" id="IPR007519">
    <property type="entry name" value="Bul1_N"/>
</dbReference>
<reference evidence="3 4" key="1">
    <citation type="submission" date="2018-06" db="EMBL/GenBank/DDBJ databases">
        <title>Whole genome sequencing of Candida tropicalis (genome annotated by CSBL at Korea University).</title>
        <authorList>
            <person name="Ahn J."/>
        </authorList>
    </citation>
    <scope>NUCLEOTIDE SEQUENCE [LARGE SCALE GENOMIC DNA]</scope>
    <source>
        <strain evidence="3 4">ATCC 20962</strain>
    </source>
</reference>
<protein>
    <recommendedName>
        <fullName evidence="2">Bul1 N-terminal domain-containing protein</fullName>
    </recommendedName>
</protein>